<gene>
    <name evidence="2" type="ORF">ECRASSUSDP1_LOCUS5761</name>
</gene>
<evidence type="ECO:0000256" key="1">
    <source>
        <dbReference type="SAM" id="MobiDB-lite"/>
    </source>
</evidence>
<name>A0AAD1UFV1_EUPCR</name>
<protein>
    <submittedName>
        <fullName evidence="2">Uncharacterized protein</fullName>
    </submittedName>
</protein>
<feature type="compositionally biased region" description="Polar residues" evidence="1">
    <location>
        <begin position="209"/>
        <end position="220"/>
    </location>
</feature>
<feature type="compositionally biased region" description="Basic and acidic residues" evidence="1">
    <location>
        <begin position="221"/>
        <end position="232"/>
    </location>
</feature>
<feature type="region of interest" description="Disordered" evidence="1">
    <location>
        <begin position="200"/>
        <end position="250"/>
    </location>
</feature>
<proteinExistence type="predicted"/>
<dbReference type="AlphaFoldDB" id="A0AAD1UFV1"/>
<reference evidence="2" key="1">
    <citation type="submission" date="2023-07" db="EMBL/GenBank/DDBJ databases">
        <authorList>
            <consortium name="AG Swart"/>
            <person name="Singh M."/>
            <person name="Singh A."/>
            <person name="Seah K."/>
            <person name="Emmerich C."/>
        </authorList>
    </citation>
    <scope>NUCLEOTIDE SEQUENCE</scope>
    <source>
        <strain evidence="2">DP1</strain>
    </source>
</reference>
<evidence type="ECO:0000313" key="2">
    <source>
        <dbReference type="EMBL" id="CAI2364418.1"/>
    </source>
</evidence>
<comment type="caution">
    <text evidence="2">The sequence shown here is derived from an EMBL/GenBank/DDBJ whole genome shotgun (WGS) entry which is preliminary data.</text>
</comment>
<dbReference type="Proteomes" id="UP001295684">
    <property type="component" value="Unassembled WGS sequence"/>
</dbReference>
<feature type="region of interest" description="Disordered" evidence="1">
    <location>
        <begin position="142"/>
        <end position="178"/>
    </location>
</feature>
<evidence type="ECO:0000313" key="3">
    <source>
        <dbReference type="Proteomes" id="UP001295684"/>
    </source>
</evidence>
<accession>A0AAD1UFV1</accession>
<sequence>MNNRANYSSYNPVPRLDVQSIANQLLTFKPPPWTGGLPQSTSRDFTLNDFYPNIGCHQNCATKNNWVNSTTNNGQEMKSSTQLGSLSKGRCTCQNAPQCYWGPSAWWFQPKNYRVPQNYNYTMKPKDFYPSESRQDPWQTQFMTKRSKAKPSQGKKSLLESLRKCSKGSEETQSSSKQALNTCDIEIIDDFTEDLQILRSSERSAATPRKSQGSPGQSRKLSQEDTEQRFDYSEPSVALSSKNEKSGSTLYFPGKSDNDLSAGVNTCARDSIDQTVILIQDDDQDSLCESPRRDSIEVALITEEAQSCEIAECNKKRHRKANSKSGNFFRNRENYAKFPIRSLNFQDGSNFMNNSTQKDVISLIDRVPNTLRGVTKVTPAPSIISEVGEKTDCIVVDISEDELEVLKADPNNEQDAEIMSITNDDYYCILGDSPRIGPNYQLSVLPELKKPTRENLLAEEYKFILCFDATKHQRKFYTNFVEKCRAGINKSNESKKIKTKFREELALKYLACKDYDVNQAYNGIVKNKKDFRELKNLNKVDKTIEKREKEMLLQEIYEDKLIFQ</sequence>
<dbReference type="EMBL" id="CAMPGE010005568">
    <property type="protein sequence ID" value="CAI2364418.1"/>
    <property type="molecule type" value="Genomic_DNA"/>
</dbReference>
<feature type="compositionally biased region" description="Polar residues" evidence="1">
    <location>
        <begin position="238"/>
        <end position="249"/>
    </location>
</feature>
<organism evidence="2 3">
    <name type="scientific">Euplotes crassus</name>
    <dbReference type="NCBI Taxonomy" id="5936"/>
    <lineage>
        <taxon>Eukaryota</taxon>
        <taxon>Sar</taxon>
        <taxon>Alveolata</taxon>
        <taxon>Ciliophora</taxon>
        <taxon>Intramacronucleata</taxon>
        <taxon>Spirotrichea</taxon>
        <taxon>Hypotrichia</taxon>
        <taxon>Euplotida</taxon>
        <taxon>Euplotidae</taxon>
        <taxon>Moneuplotes</taxon>
    </lineage>
</organism>
<feature type="compositionally biased region" description="Basic and acidic residues" evidence="1">
    <location>
        <begin position="157"/>
        <end position="170"/>
    </location>
</feature>
<keyword evidence="3" id="KW-1185">Reference proteome</keyword>